<evidence type="ECO:0000256" key="2">
    <source>
        <dbReference type="ARBA" id="ARBA00012544"/>
    </source>
</evidence>
<evidence type="ECO:0000313" key="6">
    <source>
        <dbReference type="EMBL" id="VDP48884.1"/>
    </source>
</evidence>
<name>A0A183J9D9_9BILA</name>
<evidence type="ECO:0000256" key="3">
    <source>
        <dbReference type="ARBA" id="ARBA00022676"/>
    </source>
</evidence>
<evidence type="ECO:0000313" key="7">
    <source>
        <dbReference type="Proteomes" id="UP000270296"/>
    </source>
</evidence>
<comment type="similarity">
    <text evidence="1">Belongs to the UDP-glycosyltransferase family.</text>
</comment>
<dbReference type="Proteomes" id="UP000270296">
    <property type="component" value="Unassembled WGS sequence"/>
</dbReference>
<evidence type="ECO:0000313" key="8">
    <source>
        <dbReference type="WBParaSite" id="SBAD_0001289501-mRNA-1"/>
    </source>
</evidence>
<dbReference type="FunFam" id="3.40.50.2000:FF:000021">
    <property type="entry name" value="UDP-glucuronosyltransferase"/>
    <property type="match status" value="1"/>
</dbReference>
<dbReference type="EMBL" id="UZAM01017939">
    <property type="protein sequence ID" value="VDP48884.1"/>
    <property type="molecule type" value="Genomic_DNA"/>
</dbReference>
<dbReference type="SUPFAM" id="SSF53756">
    <property type="entry name" value="UDP-Glycosyltransferase/glycogen phosphorylase"/>
    <property type="match status" value="1"/>
</dbReference>
<keyword evidence="4" id="KW-0808">Transferase</keyword>
<organism evidence="8">
    <name type="scientific">Soboliphyme baturini</name>
    <dbReference type="NCBI Taxonomy" id="241478"/>
    <lineage>
        <taxon>Eukaryota</taxon>
        <taxon>Metazoa</taxon>
        <taxon>Ecdysozoa</taxon>
        <taxon>Nematoda</taxon>
        <taxon>Enoplea</taxon>
        <taxon>Dorylaimia</taxon>
        <taxon>Dioctophymatida</taxon>
        <taxon>Dioctophymatoidea</taxon>
        <taxon>Soboliphymatidae</taxon>
        <taxon>Soboliphyme</taxon>
    </lineage>
</organism>
<reference evidence="6 7" key="2">
    <citation type="submission" date="2018-11" db="EMBL/GenBank/DDBJ databases">
        <authorList>
            <consortium name="Pathogen Informatics"/>
        </authorList>
    </citation>
    <scope>NUCLEOTIDE SEQUENCE [LARGE SCALE GENOMIC DNA]</scope>
</reference>
<dbReference type="EC" id="2.4.1.17" evidence="2"/>
<comment type="catalytic activity">
    <reaction evidence="5">
        <text>glucuronate acceptor + UDP-alpha-D-glucuronate = acceptor beta-D-glucuronoside + UDP + H(+)</text>
        <dbReference type="Rhea" id="RHEA:21032"/>
        <dbReference type="ChEBI" id="CHEBI:15378"/>
        <dbReference type="ChEBI" id="CHEBI:58052"/>
        <dbReference type="ChEBI" id="CHEBI:58223"/>
        <dbReference type="ChEBI" id="CHEBI:132367"/>
        <dbReference type="ChEBI" id="CHEBI:132368"/>
        <dbReference type="EC" id="2.4.1.17"/>
    </reaction>
</comment>
<dbReference type="PANTHER" id="PTHR48043">
    <property type="entry name" value="EG:EG0003.4 PROTEIN-RELATED"/>
    <property type="match status" value="1"/>
</dbReference>
<keyword evidence="3" id="KW-0328">Glycosyltransferase</keyword>
<proteinExistence type="inferred from homology"/>
<dbReference type="CDD" id="cd03784">
    <property type="entry name" value="GT1_Gtf-like"/>
    <property type="match status" value="1"/>
</dbReference>
<dbReference type="PANTHER" id="PTHR48043:SF46">
    <property type="entry name" value="UDP-GLUCURONOSYLTRANSFERASE UGT-60-RELATED"/>
    <property type="match status" value="1"/>
</dbReference>
<gene>
    <name evidence="6" type="ORF">SBAD_LOCUS12486</name>
</gene>
<evidence type="ECO:0000256" key="5">
    <source>
        <dbReference type="ARBA" id="ARBA00047475"/>
    </source>
</evidence>
<dbReference type="InterPro" id="IPR050271">
    <property type="entry name" value="UDP-glycosyltransferase"/>
</dbReference>
<dbReference type="AlphaFoldDB" id="A0A183J9D9"/>
<keyword evidence="7" id="KW-1185">Reference proteome</keyword>
<evidence type="ECO:0000256" key="4">
    <source>
        <dbReference type="ARBA" id="ARBA00022679"/>
    </source>
</evidence>
<dbReference type="GO" id="GO:0015020">
    <property type="term" value="F:glucuronosyltransferase activity"/>
    <property type="evidence" value="ECO:0007669"/>
    <property type="project" value="UniProtKB-EC"/>
</dbReference>
<accession>A0A183J9D9</accession>
<reference evidence="8" key="1">
    <citation type="submission" date="2016-06" db="UniProtKB">
        <authorList>
            <consortium name="WormBaseParasite"/>
        </authorList>
    </citation>
    <scope>IDENTIFICATION</scope>
</reference>
<dbReference type="OrthoDB" id="5835829at2759"/>
<dbReference type="InterPro" id="IPR002213">
    <property type="entry name" value="UDP_glucos_trans"/>
</dbReference>
<sequence length="146" mass="16564">MDNAVDGVILFSFGSVVNTTYMPHGMKVKFADAFRRFPNYTVIWKMDDQLPEEMRSVSNIKVFRWLPQRAILRHPKLKLCIMHGGYNSLLETVLSGVPMLLIPLFGDQHTNSQRAARLGLALVLDKMSLTAQSIADSISEVLHDYR</sequence>
<protein>
    <recommendedName>
        <fullName evidence="2">glucuronosyltransferase</fullName>
        <ecNumber evidence="2">2.4.1.17</ecNumber>
    </recommendedName>
</protein>
<dbReference type="WBParaSite" id="SBAD_0001289501-mRNA-1">
    <property type="protein sequence ID" value="SBAD_0001289501-mRNA-1"/>
    <property type="gene ID" value="SBAD_0001289501"/>
</dbReference>
<evidence type="ECO:0000256" key="1">
    <source>
        <dbReference type="ARBA" id="ARBA00009995"/>
    </source>
</evidence>
<dbReference type="Pfam" id="PF00201">
    <property type="entry name" value="UDPGT"/>
    <property type="match status" value="1"/>
</dbReference>
<dbReference type="Gene3D" id="3.40.50.2000">
    <property type="entry name" value="Glycogen Phosphorylase B"/>
    <property type="match status" value="1"/>
</dbReference>